<keyword evidence="3" id="KW-0067">ATP-binding</keyword>
<dbReference type="InterPro" id="IPR050905">
    <property type="entry name" value="Plant_NBS-LRR"/>
</dbReference>
<evidence type="ECO:0000259" key="5">
    <source>
        <dbReference type="SMART" id="SM00382"/>
    </source>
</evidence>
<dbReference type="InterPro" id="IPR027417">
    <property type="entry name" value="P-loop_NTPase"/>
</dbReference>
<dbReference type="InterPro" id="IPR042197">
    <property type="entry name" value="Apaf_helical"/>
</dbReference>
<dbReference type="Gene3D" id="1.10.8.430">
    <property type="entry name" value="Helical domain of apoptotic protease-activating factors"/>
    <property type="match status" value="1"/>
</dbReference>
<dbReference type="InterPro" id="IPR001611">
    <property type="entry name" value="Leu-rich_rpt"/>
</dbReference>
<dbReference type="SUPFAM" id="SSF52058">
    <property type="entry name" value="L domain-like"/>
    <property type="match status" value="1"/>
</dbReference>
<reference evidence="6 7" key="1">
    <citation type="submission" date="2023-10" db="EMBL/GenBank/DDBJ databases">
        <title>Chromosome-scale genome assembly provides insights into flower coloration mechanisms of Canna indica.</title>
        <authorList>
            <person name="Li C."/>
        </authorList>
    </citation>
    <scope>NUCLEOTIDE SEQUENCE [LARGE SCALE GENOMIC DNA]</scope>
    <source>
        <tissue evidence="6">Flower</tissue>
    </source>
</reference>
<accession>A0AAQ3KV85</accession>
<keyword evidence="3" id="KW-0547">Nucleotide-binding</keyword>
<keyword evidence="7" id="KW-1185">Reference proteome</keyword>
<evidence type="ECO:0000313" key="6">
    <source>
        <dbReference type="EMBL" id="WOL15125.1"/>
    </source>
</evidence>
<dbReference type="InterPro" id="IPR003593">
    <property type="entry name" value="AAA+_ATPase"/>
</dbReference>
<dbReference type="SMART" id="SM00382">
    <property type="entry name" value="AAA"/>
    <property type="match status" value="1"/>
</dbReference>
<keyword evidence="2" id="KW-0611">Plant defense</keyword>
<dbReference type="SUPFAM" id="SSF52047">
    <property type="entry name" value="RNI-like"/>
    <property type="match status" value="1"/>
</dbReference>
<dbReference type="PANTHER" id="PTHR33463:SF145">
    <property type="entry name" value="NB-ARC DOMAIN-CONTAINING PROTEIN"/>
    <property type="match status" value="1"/>
</dbReference>
<dbReference type="Proteomes" id="UP001327560">
    <property type="component" value="Chromosome 7"/>
</dbReference>
<comment type="similarity">
    <text evidence="1">Belongs to the disease resistance NB-LRR family.</text>
</comment>
<organism evidence="6 7">
    <name type="scientific">Canna indica</name>
    <name type="common">Indian-shot</name>
    <dbReference type="NCBI Taxonomy" id="4628"/>
    <lineage>
        <taxon>Eukaryota</taxon>
        <taxon>Viridiplantae</taxon>
        <taxon>Streptophyta</taxon>
        <taxon>Embryophyta</taxon>
        <taxon>Tracheophyta</taxon>
        <taxon>Spermatophyta</taxon>
        <taxon>Magnoliopsida</taxon>
        <taxon>Liliopsida</taxon>
        <taxon>Zingiberales</taxon>
        <taxon>Cannaceae</taxon>
        <taxon>Canna</taxon>
    </lineage>
</organism>
<evidence type="ECO:0000313" key="7">
    <source>
        <dbReference type="Proteomes" id="UP001327560"/>
    </source>
</evidence>
<feature type="domain" description="AAA+ ATPase" evidence="5">
    <location>
        <begin position="187"/>
        <end position="317"/>
    </location>
</feature>
<dbReference type="Gene3D" id="3.80.10.10">
    <property type="entry name" value="Ribonuclease Inhibitor"/>
    <property type="match status" value="3"/>
</dbReference>
<sequence length="1099" mass="124460">MVCPGLNQCVGGIGSGIGNDILKFAWKKFKLHPSYVIYYKKKYKELKEQFDILKSKRDDIQLSVEAAERNNEVIGQEVTLWLNEASQREEKLNDIEKKFNEIDNQLGENNRCFKRSIPNLVPRYKVGREATKEKATVVELLGRINFQFLSQPPNPATMESPPMGDFRAFGSTRDAMNKVMKALGDENVHLIGIYGMGGVGKTTLMEEIGRKVKKEKMFDLVIEVVVSQNPSIDQIRREIADELGLRESGAKNLATRLNKENKIMIMLDDIWSRIDLKDLGIPYGEERKGCKIILTSRTSEVCDLMETDASVEVAVLSEQDSWELFKSKSGKVVESPDIEPFARKVAQECGGLPLAIVVVGRALRTYHDRESWRDALAQLKRSMGTHLAGVEDRLFKSLELSYKQLKNEELKVLFLYCCLFREDYDISEDEVVRYAVGENLISNVETLEEVRGRIHFLLEKLKASCLLIKSKKMGCVKLHDVVRDVAVYIASKDENHFLVKAGLGMRDWPEGENLEVCKRISLVNNEMLEIPDGSPNCSRLVLLLLNLNPITSIPGNFFENMKALNVLDLSGTDIESLPLSLECLKNLGTLRLDNCRKLRGIDVVGELKSLKILTLQYCILICALPSKIDTLVKLKLLDFSNCESLKLPEGLLCMLTRLEELYMKGYNVTEPLLAEVASLGRLVRVELYVKNAQDFSQHVFPSYAFKELHHFIIYNEVDWYALTGAYLTNLLLEGVSQSVIKWAMPFLRKTEHLMLVNFQCSSTELTPLDEESCFPNLKKLYIVNCNQIKYLHRSTEDTPANTFGALENIQLSNLENLERIFQGQLPTHSFGRLRMMDLTRCKNMTEILPQDFLQRVHSSLEELALNGCPGPKVLLNLEGFAHGSIILPKLHGVRLFNVSNLMSFCTPVVRDGSLGNLTTIEVTNCTKLSCLFSHTSNFGHSRLLPLGTLTKLKTLKLSKCQGLTYVFLPSIVKELQSLENLEISTNSSMEAIIDEETDVLLEEGIFPMLKQLLLVDLTELSCFYKGEPQAISFNWPSLEYTQLRGCHNLMRLPFGVQSARNLKKVLVGHGEVEWFKGLEQKDNSFTSHFEVIEAETEDN</sequence>
<dbReference type="Gene3D" id="3.40.50.300">
    <property type="entry name" value="P-loop containing nucleotide triphosphate hydrolases"/>
    <property type="match status" value="1"/>
</dbReference>
<protein>
    <submittedName>
        <fullName evidence="6">Disease resistance protein SUMM2-like</fullName>
    </submittedName>
</protein>
<dbReference type="GO" id="GO:0005524">
    <property type="term" value="F:ATP binding"/>
    <property type="evidence" value="ECO:0007669"/>
    <property type="project" value="UniProtKB-KW"/>
</dbReference>
<keyword evidence="4" id="KW-0175">Coiled coil</keyword>
<feature type="coiled-coil region" evidence="4">
    <location>
        <begin position="43"/>
        <end position="105"/>
    </location>
</feature>
<dbReference type="SUPFAM" id="SSF52540">
    <property type="entry name" value="P-loop containing nucleoside triphosphate hydrolases"/>
    <property type="match status" value="1"/>
</dbReference>
<dbReference type="Pfam" id="PF23247">
    <property type="entry name" value="LRR_RPS2"/>
    <property type="match status" value="2"/>
</dbReference>
<dbReference type="AlphaFoldDB" id="A0AAQ3KV85"/>
<proteinExistence type="inferred from homology"/>
<gene>
    <name evidence="6" type="ORF">Cni_G23904</name>
</gene>
<dbReference type="Pfam" id="PF13855">
    <property type="entry name" value="LRR_8"/>
    <property type="match status" value="1"/>
</dbReference>
<evidence type="ECO:0000256" key="4">
    <source>
        <dbReference type="SAM" id="Coils"/>
    </source>
</evidence>
<dbReference type="FunFam" id="3.40.50.300:FF:001091">
    <property type="entry name" value="Probable disease resistance protein At1g61300"/>
    <property type="match status" value="1"/>
</dbReference>
<evidence type="ECO:0000256" key="2">
    <source>
        <dbReference type="ARBA" id="ARBA00022821"/>
    </source>
</evidence>
<dbReference type="InterPro" id="IPR057135">
    <property type="entry name" value="At4g27190-like_LRR"/>
</dbReference>
<dbReference type="PRINTS" id="PR00364">
    <property type="entry name" value="DISEASERSIST"/>
</dbReference>
<dbReference type="Pfam" id="PF00931">
    <property type="entry name" value="NB-ARC"/>
    <property type="match status" value="1"/>
</dbReference>
<evidence type="ECO:0000256" key="1">
    <source>
        <dbReference type="ARBA" id="ARBA00008894"/>
    </source>
</evidence>
<dbReference type="GO" id="GO:0006952">
    <property type="term" value="P:defense response"/>
    <property type="evidence" value="ECO:0007669"/>
    <property type="project" value="UniProtKB-KW"/>
</dbReference>
<dbReference type="GO" id="GO:0043531">
    <property type="term" value="F:ADP binding"/>
    <property type="evidence" value="ECO:0007669"/>
    <property type="project" value="InterPro"/>
</dbReference>
<dbReference type="EMBL" id="CP136896">
    <property type="protein sequence ID" value="WOL15125.1"/>
    <property type="molecule type" value="Genomic_DNA"/>
</dbReference>
<evidence type="ECO:0000256" key="3">
    <source>
        <dbReference type="ARBA" id="ARBA00022840"/>
    </source>
</evidence>
<dbReference type="PANTHER" id="PTHR33463">
    <property type="entry name" value="NB-ARC DOMAIN-CONTAINING PROTEIN-RELATED"/>
    <property type="match status" value="1"/>
</dbReference>
<dbReference type="InterPro" id="IPR032675">
    <property type="entry name" value="LRR_dom_sf"/>
</dbReference>
<dbReference type="InterPro" id="IPR002182">
    <property type="entry name" value="NB-ARC"/>
</dbReference>
<name>A0AAQ3KV85_9LILI</name>